<accession>G1P058</accession>
<dbReference type="Gene3D" id="3.40.532.10">
    <property type="entry name" value="Peptidase C12, ubiquitin carboxyl-terminal hydrolase"/>
    <property type="match status" value="1"/>
</dbReference>
<dbReference type="FunFam" id="3.40.532.10:FF:000005">
    <property type="entry name" value="Ubiquitin carboxyl-terminal hydrolase"/>
    <property type="match status" value="1"/>
</dbReference>
<evidence type="ECO:0000256" key="1">
    <source>
        <dbReference type="ARBA" id="ARBA00000707"/>
    </source>
</evidence>
<dbReference type="GO" id="GO:0005737">
    <property type="term" value="C:cytoplasm"/>
    <property type="evidence" value="ECO:0007669"/>
    <property type="project" value="UniProtKB-SubCell"/>
</dbReference>
<dbReference type="STRING" id="59463.ENSMLUP00000003128"/>
<keyword evidence="9 11" id="KW-0788">Thiol protease</keyword>
<evidence type="ECO:0000256" key="2">
    <source>
        <dbReference type="ARBA" id="ARBA00004496"/>
    </source>
</evidence>
<evidence type="ECO:0000256" key="4">
    <source>
        <dbReference type="ARBA" id="ARBA00022490"/>
    </source>
</evidence>
<evidence type="ECO:0000256" key="6">
    <source>
        <dbReference type="ARBA" id="ARBA00022670"/>
    </source>
</evidence>
<gene>
    <name evidence="14" type="primary">UCHL3</name>
</gene>
<dbReference type="InterPro" id="IPR001578">
    <property type="entry name" value="Peptidase_C12_UCH"/>
</dbReference>
<dbReference type="PROSITE" id="PS52048">
    <property type="entry name" value="UCH_DOMAIN"/>
    <property type="match status" value="1"/>
</dbReference>
<feature type="site" description="Important for enzyme activity" evidence="11">
    <location>
        <position position="168"/>
    </location>
</feature>
<dbReference type="GO" id="GO:0016579">
    <property type="term" value="P:protein deubiquitination"/>
    <property type="evidence" value="ECO:0007669"/>
    <property type="project" value="UniProtKB-ARBA"/>
</dbReference>
<protein>
    <recommendedName>
        <fullName evidence="12">Ubiquitin carboxyl-terminal hydrolase</fullName>
        <ecNumber evidence="12">3.4.19.12</ecNumber>
    </recommendedName>
</protein>
<comment type="subunit">
    <text evidence="10">Preferentially binds diubiquitin; the interaction does not hydrolyze diubiquitin but, in vitro, inhibits the hydrolyzing activity on other substrates.</text>
</comment>
<dbReference type="EMBL" id="AAPE02012057">
    <property type="status" value="NOT_ANNOTATED_CDS"/>
    <property type="molecule type" value="Genomic_DNA"/>
</dbReference>
<dbReference type="InParanoid" id="G1P058"/>
<evidence type="ECO:0000256" key="7">
    <source>
        <dbReference type="ARBA" id="ARBA00022786"/>
    </source>
</evidence>
<keyword evidence="7 11" id="KW-0833">Ubl conjugation pathway</keyword>
<dbReference type="InterPro" id="IPR057254">
    <property type="entry name" value="UCH_AS"/>
</dbReference>
<evidence type="ECO:0000313" key="14">
    <source>
        <dbReference type="Ensembl" id="ENSMLUP00000003128.2"/>
    </source>
</evidence>
<feature type="site" description="Transition state stabilizer" evidence="11">
    <location>
        <position position="72"/>
    </location>
</feature>
<dbReference type="Ensembl" id="ENSMLUT00000003438.2">
    <property type="protein sequence ID" value="ENSMLUP00000003128.2"/>
    <property type="gene ID" value="ENSMLUG00000003442.2"/>
</dbReference>
<proteinExistence type="inferred from homology"/>
<feature type="domain" description="UCH catalytic" evidence="13">
    <location>
        <begin position="1"/>
        <end position="213"/>
    </location>
</feature>
<keyword evidence="4" id="KW-0963">Cytoplasm</keyword>
<evidence type="ECO:0000259" key="13">
    <source>
        <dbReference type="PROSITE" id="PS52048"/>
    </source>
</evidence>
<reference evidence="14" key="2">
    <citation type="submission" date="2025-08" db="UniProtKB">
        <authorList>
            <consortium name="Ensembl"/>
        </authorList>
    </citation>
    <scope>IDENTIFICATION</scope>
</reference>
<dbReference type="PANTHER" id="PTHR10589:SF24">
    <property type="entry name" value="UBIQUITIN CARBOXYL-TERMINAL HYDROLASE ISOZYME L3"/>
    <property type="match status" value="1"/>
</dbReference>
<dbReference type="Pfam" id="PF01088">
    <property type="entry name" value="Peptidase_C12"/>
    <property type="match status" value="1"/>
</dbReference>
<feature type="active site" description="Proton donor" evidence="11">
    <location>
        <position position="153"/>
    </location>
</feature>
<dbReference type="SUPFAM" id="SSF54001">
    <property type="entry name" value="Cysteine proteinases"/>
    <property type="match status" value="1"/>
</dbReference>
<dbReference type="PANTHER" id="PTHR10589">
    <property type="entry name" value="UBIQUITIN CARBOXYL-TERMINAL HYDROLASE"/>
    <property type="match status" value="1"/>
</dbReference>
<dbReference type="eggNOG" id="KOG1415">
    <property type="taxonomic scope" value="Eukaryota"/>
</dbReference>
<dbReference type="EC" id="3.4.19.12" evidence="12"/>
<dbReference type="InterPro" id="IPR036959">
    <property type="entry name" value="Peptidase_C12_UCH_sf"/>
</dbReference>
<dbReference type="CDD" id="cd09616">
    <property type="entry name" value="Peptidase_C12_UCH_L1_L3"/>
    <property type="match status" value="1"/>
</dbReference>
<keyword evidence="8 11" id="KW-0378">Hydrolase</keyword>
<dbReference type="GeneTree" id="ENSGT00940000154925"/>
<evidence type="ECO:0000256" key="5">
    <source>
        <dbReference type="ARBA" id="ARBA00022553"/>
    </source>
</evidence>
<comment type="similarity">
    <text evidence="3 11 12">Belongs to the peptidase C12 family.</text>
</comment>
<reference evidence="14 15" key="1">
    <citation type="journal article" date="2011" name="Nature">
        <title>A high-resolution map of human evolutionary constraint using 29 mammals.</title>
        <authorList>
            <person name="Lindblad-Toh K."/>
            <person name="Garber M."/>
            <person name="Zuk O."/>
            <person name="Lin M.F."/>
            <person name="Parker B.J."/>
            <person name="Washietl S."/>
            <person name="Kheradpour P."/>
            <person name="Ernst J."/>
            <person name="Jordan G."/>
            <person name="Mauceli E."/>
            <person name="Ward L.D."/>
            <person name="Lowe C.B."/>
            <person name="Holloway A.K."/>
            <person name="Clamp M."/>
            <person name="Gnerre S."/>
            <person name="Alfoldi J."/>
            <person name="Beal K."/>
            <person name="Chang J."/>
            <person name="Clawson H."/>
            <person name="Cuff J."/>
            <person name="Di Palma F."/>
            <person name="Fitzgerald S."/>
            <person name="Flicek P."/>
            <person name="Guttman M."/>
            <person name="Hubisz M.J."/>
            <person name="Jaffe D.B."/>
            <person name="Jungreis I."/>
            <person name="Kent W.J."/>
            <person name="Kostka D."/>
            <person name="Lara M."/>
            <person name="Martins A.L."/>
            <person name="Massingham T."/>
            <person name="Moltke I."/>
            <person name="Raney B.J."/>
            <person name="Rasmussen M.D."/>
            <person name="Robinson J."/>
            <person name="Stark A."/>
            <person name="Vilella A.J."/>
            <person name="Wen J."/>
            <person name="Xie X."/>
            <person name="Zody M.C."/>
            <person name="Baldwin J."/>
            <person name="Bloom T."/>
            <person name="Chin C.W."/>
            <person name="Heiman D."/>
            <person name="Nicol R."/>
            <person name="Nusbaum C."/>
            <person name="Young S."/>
            <person name="Wilkinson J."/>
            <person name="Worley K.C."/>
            <person name="Kovar C.L."/>
            <person name="Muzny D.M."/>
            <person name="Gibbs R.A."/>
            <person name="Cree A."/>
            <person name="Dihn H.H."/>
            <person name="Fowler G."/>
            <person name="Jhangiani S."/>
            <person name="Joshi V."/>
            <person name="Lee S."/>
            <person name="Lewis L.R."/>
            <person name="Nazareth L.V."/>
            <person name="Okwuonu G."/>
            <person name="Santibanez J."/>
            <person name="Warren W.C."/>
            <person name="Mardis E.R."/>
            <person name="Weinstock G.M."/>
            <person name="Wilson R.K."/>
            <person name="Delehaunty K."/>
            <person name="Dooling D."/>
            <person name="Fronik C."/>
            <person name="Fulton L."/>
            <person name="Fulton B."/>
            <person name="Graves T."/>
            <person name="Minx P."/>
            <person name="Sodergren E."/>
            <person name="Birney E."/>
            <person name="Margulies E.H."/>
            <person name="Herrero J."/>
            <person name="Green E.D."/>
            <person name="Haussler D."/>
            <person name="Siepel A."/>
            <person name="Goldman N."/>
            <person name="Pollard K.S."/>
            <person name="Pedersen J.S."/>
            <person name="Lander E.S."/>
            <person name="Kellis M."/>
        </authorList>
    </citation>
    <scope>NUCLEOTIDE SEQUENCE [LARGE SCALE GENOMIC DNA]</scope>
</reference>
<reference evidence="14" key="3">
    <citation type="submission" date="2025-09" db="UniProtKB">
        <authorList>
            <consortium name="Ensembl"/>
        </authorList>
    </citation>
    <scope>IDENTIFICATION</scope>
</reference>
<sequence>QFLKQLGLHPKWQFVDVYGMDPELLSMVPRPVCAVLLLFPITEKYEVFRTEEEEKIKSQGQDVKSSVYFMKQTISNACGTIGLIHAIANNKDKMHFESGSTLKKFLEESVSMSPEERARYLENYDAFKTAQKSNMIKGQVIKAPNIDEKVDLHFIALVHVDGHLYELDGRKPFPINHGETSDETLLEDAIEVCKKFMERDPDELRFNAIALSAA</sequence>
<dbReference type="InterPro" id="IPR038765">
    <property type="entry name" value="Papain-like_cys_pep_sf"/>
</dbReference>
<dbReference type="EMBL" id="AAPE02012058">
    <property type="status" value="NOT_ANNOTATED_CDS"/>
    <property type="molecule type" value="Genomic_DNA"/>
</dbReference>
<keyword evidence="5" id="KW-0597">Phosphoprotein</keyword>
<dbReference type="HOGENOM" id="CLU_054406_1_1_1"/>
<dbReference type="AlphaFoldDB" id="G1P058"/>
<dbReference type="GO" id="GO:0006511">
    <property type="term" value="P:ubiquitin-dependent protein catabolic process"/>
    <property type="evidence" value="ECO:0007669"/>
    <property type="project" value="UniProtKB-UniRule"/>
</dbReference>
<evidence type="ECO:0000256" key="12">
    <source>
        <dbReference type="RuleBase" id="RU361215"/>
    </source>
</evidence>
<evidence type="ECO:0000256" key="3">
    <source>
        <dbReference type="ARBA" id="ARBA00009326"/>
    </source>
</evidence>
<dbReference type="PROSITE" id="PS00140">
    <property type="entry name" value="UCH_1"/>
    <property type="match status" value="1"/>
</dbReference>
<evidence type="ECO:0000256" key="11">
    <source>
        <dbReference type="PROSITE-ProRule" id="PRU01393"/>
    </source>
</evidence>
<comment type="catalytic activity">
    <reaction evidence="1 11 12">
        <text>Thiol-dependent hydrolysis of ester, thioester, amide, peptide and isopeptide bonds formed by the C-terminal Gly of ubiquitin (a 76-residue protein attached to proteins as an intracellular targeting signal).</text>
        <dbReference type="EC" id="3.4.19.12"/>
    </reaction>
</comment>
<organism evidence="14 15">
    <name type="scientific">Myotis lucifugus</name>
    <name type="common">Little brown bat</name>
    <dbReference type="NCBI Taxonomy" id="59463"/>
    <lineage>
        <taxon>Eukaryota</taxon>
        <taxon>Metazoa</taxon>
        <taxon>Chordata</taxon>
        <taxon>Craniata</taxon>
        <taxon>Vertebrata</taxon>
        <taxon>Euteleostomi</taxon>
        <taxon>Mammalia</taxon>
        <taxon>Eutheria</taxon>
        <taxon>Laurasiatheria</taxon>
        <taxon>Chiroptera</taxon>
        <taxon>Yangochiroptera</taxon>
        <taxon>Vespertilionidae</taxon>
        <taxon>Myotis</taxon>
    </lineage>
</organism>
<dbReference type="Proteomes" id="UP000001074">
    <property type="component" value="Unassembled WGS sequence"/>
</dbReference>
<name>G1P058_MYOLU</name>
<keyword evidence="6 11" id="KW-0645">Protease</keyword>
<dbReference type="PRINTS" id="PR00707">
    <property type="entry name" value="UBCTHYDRLASE"/>
</dbReference>
<evidence type="ECO:0000256" key="9">
    <source>
        <dbReference type="ARBA" id="ARBA00022807"/>
    </source>
</evidence>
<evidence type="ECO:0000256" key="10">
    <source>
        <dbReference type="ARBA" id="ARBA00062672"/>
    </source>
</evidence>
<comment type="subcellular location">
    <subcellularLocation>
        <location evidence="2">Cytoplasm</location>
    </subcellularLocation>
</comment>
<keyword evidence="15" id="KW-1185">Reference proteome</keyword>
<evidence type="ECO:0000313" key="15">
    <source>
        <dbReference type="Proteomes" id="UP000001074"/>
    </source>
</evidence>
<dbReference type="OMA" id="TCFVQAP"/>
<evidence type="ECO:0000256" key="8">
    <source>
        <dbReference type="ARBA" id="ARBA00022801"/>
    </source>
</evidence>
<feature type="active site" description="Nucleophile" evidence="11">
    <location>
        <position position="78"/>
    </location>
</feature>
<dbReference type="GO" id="GO:0004843">
    <property type="term" value="F:cysteine-type deubiquitinase activity"/>
    <property type="evidence" value="ECO:0007669"/>
    <property type="project" value="UniProtKB-UniRule"/>
</dbReference>